<comment type="caution">
    <text evidence="2">The sequence shown here is derived from an EMBL/GenBank/DDBJ whole genome shotgun (WGS) entry which is preliminary data.</text>
</comment>
<dbReference type="InterPro" id="IPR029460">
    <property type="entry name" value="DNAPol_HHH"/>
</dbReference>
<reference evidence="2" key="1">
    <citation type="journal article" date="2014" name="Front. Microbiol.">
        <title>High frequency of phylogenetically diverse reductive dehalogenase-homologous genes in deep subseafloor sedimentary metagenomes.</title>
        <authorList>
            <person name="Kawai M."/>
            <person name="Futagami T."/>
            <person name="Toyoda A."/>
            <person name="Takaki Y."/>
            <person name="Nishi S."/>
            <person name="Hori S."/>
            <person name="Arai W."/>
            <person name="Tsubouchi T."/>
            <person name="Morono Y."/>
            <person name="Uchiyama I."/>
            <person name="Ito T."/>
            <person name="Fujiyama A."/>
            <person name="Inagaki F."/>
            <person name="Takami H."/>
        </authorList>
    </citation>
    <scope>NUCLEOTIDE SEQUENCE</scope>
    <source>
        <strain evidence="2">Expedition CK06-06</strain>
    </source>
</reference>
<dbReference type="Pfam" id="PF14579">
    <property type="entry name" value="HHH_6"/>
    <property type="match status" value="1"/>
</dbReference>
<accession>X1F937</accession>
<dbReference type="Gene3D" id="1.10.150.870">
    <property type="match status" value="1"/>
</dbReference>
<feature type="domain" description="DNA polymerase helix-hairpin-helix motif" evidence="1">
    <location>
        <begin position="2"/>
        <end position="85"/>
    </location>
</feature>
<dbReference type="EMBL" id="BARU01007163">
    <property type="protein sequence ID" value="GAH42146.1"/>
    <property type="molecule type" value="Genomic_DNA"/>
</dbReference>
<dbReference type="GO" id="GO:0008408">
    <property type="term" value="F:3'-5' exonuclease activity"/>
    <property type="evidence" value="ECO:0007669"/>
    <property type="project" value="InterPro"/>
</dbReference>
<protein>
    <recommendedName>
        <fullName evidence="1">DNA polymerase helix-hairpin-helix motif domain-containing protein</fullName>
    </recommendedName>
</protein>
<gene>
    <name evidence="2" type="ORF">S03H2_14121</name>
</gene>
<dbReference type="GO" id="GO:0006260">
    <property type="term" value="P:DNA replication"/>
    <property type="evidence" value="ECO:0007669"/>
    <property type="project" value="InterPro"/>
</dbReference>
<feature type="non-terminal residue" evidence="2">
    <location>
        <position position="93"/>
    </location>
</feature>
<proteinExistence type="predicted"/>
<organism evidence="2">
    <name type="scientific">marine sediment metagenome</name>
    <dbReference type="NCBI Taxonomy" id="412755"/>
    <lineage>
        <taxon>unclassified sequences</taxon>
        <taxon>metagenomes</taxon>
        <taxon>ecological metagenomes</taxon>
    </lineage>
</organism>
<name>X1F937_9ZZZZ</name>
<dbReference type="PANTHER" id="PTHR32294:SF0">
    <property type="entry name" value="DNA POLYMERASE III SUBUNIT ALPHA"/>
    <property type="match status" value="1"/>
</dbReference>
<dbReference type="AlphaFoldDB" id="X1F937"/>
<evidence type="ECO:0000313" key="2">
    <source>
        <dbReference type="EMBL" id="GAH42146.1"/>
    </source>
</evidence>
<dbReference type="InterPro" id="IPR004805">
    <property type="entry name" value="DnaE2/DnaE/PolC"/>
</dbReference>
<evidence type="ECO:0000259" key="1">
    <source>
        <dbReference type="Pfam" id="PF14579"/>
    </source>
</evidence>
<sequence length="93" mass="10425">MPTDINHSLANFMVEKNKLRFALGAIKNVGKAAISSILRVREKEGHFSSIFDFYRRVNPKTVNKRMIESLIKSGAFDCLEGSRAQNLAVIDQA</sequence>
<dbReference type="PANTHER" id="PTHR32294">
    <property type="entry name" value="DNA POLYMERASE III SUBUNIT ALPHA"/>
    <property type="match status" value="1"/>
</dbReference>